<evidence type="ECO:0000256" key="2">
    <source>
        <dbReference type="ARBA" id="ARBA00022670"/>
    </source>
</evidence>
<dbReference type="EMBL" id="BOON01000050">
    <property type="protein sequence ID" value="GII25369.1"/>
    <property type="molecule type" value="Genomic_DNA"/>
</dbReference>
<dbReference type="InterPro" id="IPR010259">
    <property type="entry name" value="S8pro/Inhibitor_I9"/>
</dbReference>
<evidence type="ECO:0000256" key="5">
    <source>
        <dbReference type="PROSITE-ProRule" id="PRU01240"/>
    </source>
</evidence>
<dbReference type="InterPro" id="IPR000209">
    <property type="entry name" value="Peptidase_S8/S53_dom"/>
</dbReference>
<dbReference type="InterPro" id="IPR050131">
    <property type="entry name" value="Peptidase_S8_subtilisin-like"/>
</dbReference>
<evidence type="ECO:0000313" key="10">
    <source>
        <dbReference type="EMBL" id="GII25369.1"/>
    </source>
</evidence>
<evidence type="ECO:0000256" key="1">
    <source>
        <dbReference type="ARBA" id="ARBA00011073"/>
    </source>
</evidence>
<dbReference type="InterPro" id="IPR036852">
    <property type="entry name" value="Peptidase_S8/S53_dom_sf"/>
</dbReference>
<dbReference type="PROSITE" id="PS00137">
    <property type="entry name" value="SUBTILASE_HIS"/>
    <property type="match status" value="1"/>
</dbReference>
<evidence type="ECO:0000259" key="8">
    <source>
        <dbReference type="Pfam" id="PF00082"/>
    </source>
</evidence>
<comment type="similarity">
    <text evidence="1 5 6">Belongs to the peptidase S8 family.</text>
</comment>
<keyword evidence="2 5" id="KW-0645">Protease</keyword>
<keyword evidence="11" id="KW-1185">Reference proteome</keyword>
<keyword evidence="4 5" id="KW-0720">Serine protease</keyword>
<evidence type="ECO:0000256" key="3">
    <source>
        <dbReference type="ARBA" id="ARBA00022801"/>
    </source>
</evidence>
<feature type="signal peptide" evidence="7">
    <location>
        <begin position="1"/>
        <end position="24"/>
    </location>
</feature>
<feature type="domain" description="Peptidase S8/S53" evidence="8">
    <location>
        <begin position="154"/>
        <end position="382"/>
    </location>
</feature>
<evidence type="ECO:0008006" key="12">
    <source>
        <dbReference type="Google" id="ProtNLM"/>
    </source>
</evidence>
<dbReference type="SUPFAM" id="SSF52743">
    <property type="entry name" value="Subtilisin-like"/>
    <property type="match status" value="1"/>
</dbReference>
<dbReference type="PANTHER" id="PTHR43806:SF11">
    <property type="entry name" value="CEREVISIN-RELATED"/>
    <property type="match status" value="1"/>
</dbReference>
<protein>
    <recommendedName>
        <fullName evidence="12">S8 family peptidase</fullName>
    </recommendedName>
</protein>
<evidence type="ECO:0000256" key="4">
    <source>
        <dbReference type="ARBA" id="ARBA00022825"/>
    </source>
</evidence>
<dbReference type="GO" id="GO:0004252">
    <property type="term" value="F:serine-type endopeptidase activity"/>
    <property type="evidence" value="ECO:0007669"/>
    <property type="project" value="UniProtKB-UniRule"/>
</dbReference>
<dbReference type="InterPro" id="IPR022398">
    <property type="entry name" value="Peptidase_S8_His-AS"/>
</dbReference>
<feature type="domain" description="Inhibitor I9" evidence="9">
    <location>
        <begin position="45"/>
        <end position="115"/>
    </location>
</feature>
<dbReference type="CDD" id="cd04077">
    <property type="entry name" value="Peptidases_S8_PCSK9_ProteinaseK_like"/>
    <property type="match status" value="1"/>
</dbReference>
<dbReference type="PROSITE" id="PS00136">
    <property type="entry name" value="SUBTILASE_ASP"/>
    <property type="match status" value="1"/>
</dbReference>
<dbReference type="InterPro" id="IPR023828">
    <property type="entry name" value="Peptidase_S8_Ser-AS"/>
</dbReference>
<dbReference type="Proteomes" id="UP000599074">
    <property type="component" value="Unassembled WGS sequence"/>
</dbReference>
<evidence type="ECO:0000259" key="9">
    <source>
        <dbReference type="Pfam" id="PF05922"/>
    </source>
</evidence>
<accession>A0A8J3X3D3</accession>
<keyword evidence="7" id="KW-0732">Signal</keyword>
<gene>
    <name evidence="10" type="ORF">Pme01_49660</name>
</gene>
<proteinExistence type="inferred from homology"/>
<reference evidence="10" key="1">
    <citation type="submission" date="2021-01" db="EMBL/GenBank/DDBJ databases">
        <title>Whole genome shotgun sequence of Planosporangium mesophilum NBRC 109066.</title>
        <authorList>
            <person name="Komaki H."/>
            <person name="Tamura T."/>
        </authorList>
    </citation>
    <scope>NUCLEOTIDE SEQUENCE</scope>
    <source>
        <strain evidence="10">NBRC 109066</strain>
    </source>
</reference>
<feature type="active site" description="Charge relay system" evidence="5">
    <location>
        <position position="156"/>
    </location>
</feature>
<dbReference type="PROSITE" id="PS51892">
    <property type="entry name" value="SUBTILASE"/>
    <property type="match status" value="1"/>
</dbReference>
<feature type="active site" description="Charge relay system" evidence="5">
    <location>
        <position position="189"/>
    </location>
</feature>
<feature type="chain" id="PRO_5035172716" description="S8 family peptidase" evidence="7">
    <location>
        <begin position="25"/>
        <end position="401"/>
    </location>
</feature>
<comment type="caution">
    <text evidence="10">The sequence shown here is derived from an EMBL/GenBank/DDBJ whole genome shotgun (WGS) entry which is preliminary data.</text>
</comment>
<dbReference type="InterPro" id="IPR015500">
    <property type="entry name" value="Peptidase_S8_subtilisin-rel"/>
</dbReference>
<dbReference type="PANTHER" id="PTHR43806">
    <property type="entry name" value="PEPTIDASE S8"/>
    <property type="match status" value="1"/>
</dbReference>
<dbReference type="Gene3D" id="3.30.70.80">
    <property type="entry name" value="Peptidase S8 propeptide/proteinase inhibitor I9"/>
    <property type="match status" value="1"/>
</dbReference>
<sequence length="401" mass="40095">MLRRLAAIGAAVTAFTVAAGGAAAAPSAAGGEVRGAGAADAVRDSYIVVLKNSRAGLDQVRGVASILTARHGGTARRLFTNTIRGFAATLTPEQARGVAAQSAVAYVEQDRRVTVAGTQVNPPSWGLDRIDQVALPLDRRYTYPNTAGNVHAYVIDTGIRISHREFGGRAGYGPDFIDNDAVSDDCNGHGTHVAGTIGGAGAGVAKAVRLVGVRVLDCTGNGTFAGVIAGVDWVTAHAVRPAVANLSIGAGHDDALDAAVRASIASGVQYAVAAGNQGDDACAHSPADVTEAIAVGATDEQDSRASFSNVGPCVAVFAPGVHILSAAVADAAKLTSLSGTSQATPHVTGAAALLLAANPFLTPEQVRAGIVNGAVVGAVRDAGPGSPNRLLHVGPTPLGHG</sequence>
<dbReference type="FunFam" id="3.40.50.200:FF:000014">
    <property type="entry name" value="Proteinase K"/>
    <property type="match status" value="1"/>
</dbReference>
<dbReference type="PROSITE" id="PS00138">
    <property type="entry name" value="SUBTILASE_SER"/>
    <property type="match status" value="1"/>
</dbReference>
<keyword evidence="3 5" id="KW-0378">Hydrolase</keyword>
<evidence type="ECO:0000256" key="7">
    <source>
        <dbReference type="SAM" id="SignalP"/>
    </source>
</evidence>
<dbReference type="InterPro" id="IPR034193">
    <property type="entry name" value="PCSK9_ProteinaseK-like"/>
</dbReference>
<dbReference type="SUPFAM" id="SSF54897">
    <property type="entry name" value="Protease propeptides/inhibitors"/>
    <property type="match status" value="1"/>
</dbReference>
<dbReference type="Gene3D" id="3.40.50.200">
    <property type="entry name" value="Peptidase S8/S53 domain"/>
    <property type="match status" value="1"/>
</dbReference>
<evidence type="ECO:0000313" key="11">
    <source>
        <dbReference type="Proteomes" id="UP000599074"/>
    </source>
</evidence>
<dbReference type="InterPro" id="IPR037045">
    <property type="entry name" value="S8pro/Inhibitor_I9_sf"/>
</dbReference>
<dbReference type="GO" id="GO:0006508">
    <property type="term" value="P:proteolysis"/>
    <property type="evidence" value="ECO:0007669"/>
    <property type="project" value="UniProtKB-KW"/>
</dbReference>
<dbReference type="PRINTS" id="PR00723">
    <property type="entry name" value="SUBTILISIN"/>
</dbReference>
<dbReference type="InterPro" id="IPR023827">
    <property type="entry name" value="Peptidase_S8_Asp-AS"/>
</dbReference>
<dbReference type="AlphaFoldDB" id="A0A8J3X3D3"/>
<feature type="active site" description="Charge relay system" evidence="5">
    <location>
        <position position="341"/>
    </location>
</feature>
<dbReference type="GO" id="GO:0005615">
    <property type="term" value="C:extracellular space"/>
    <property type="evidence" value="ECO:0007669"/>
    <property type="project" value="TreeGrafter"/>
</dbReference>
<name>A0A8J3X3D3_9ACTN</name>
<dbReference type="Pfam" id="PF00082">
    <property type="entry name" value="Peptidase_S8"/>
    <property type="match status" value="1"/>
</dbReference>
<organism evidence="10 11">
    <name type="scientific">Planosporangium mesophilum</name>
    <dbReference type="NCBI Taxonomy" id="689768"/>
    <lineage>
        <taxon>Bacteria</taxon>
        <taxon>Bacillati</taxon>
        <taxon>Actinomycetota</taxon>
        <taxon>Actinomycetes</taxon>
        <taxon>Micromonosporales</taxon>
        <taxon>Micromonosporaceae</taxon>
        <taxon>Planosporangium</taxon>
    </lineage>
</organism>
<evidence type="ECO:0000256" key="6">
    <source>
        <dbReference type="RuleBase" id="RU003355"/>
    </source>
</evidence>
<dbReference type="Pfam" id="PF05922">
    <property type="entry name" value="Inhibitor_I9"/>
    <property type="match status" value="1"/>
</dbReference>